<evidence type="ECO:0000313" key="1">
    <source>
        <dbReference type="EMBL" id="MTH60002.1"/>
    </source>
</evidence>
<evidence type="ECO:0000313" key="2">
    <source>
        <dbReference type="Proteomes" id="UP000449846"/>
    </source>
</evidence>
<dbReference type="AlphaFoldDB" id="A0A844HQX9"/>
<protein>
    <submittedName>
        <fullName evidence="1">Uncharacterized protein</fullName>
    </submittedName>
</protein>
<organism evidence="1 2">
    <name type="scientific">Paracoccus litorisediminis</name>
    <dbReference type="NCBI Taxonomy" id="2006130"/>
    <lineage>
        <taxon>Bacteria</taxon>
        <taxon>Pseudomonadati</taxon>
        <taxon>Pseudomonadota</taxon>
        <taxon>Alphaproteobacteria</taxon>
        <taxon>Rhodobacterales</taxon>
        <taxon>Paracoccaceae</taxon>
        <taxon>Paracoccus</taxon>
    </lineage>
</organism>
<dbReference type="EMBL" id="WMIG01000005">
    <property type="protein sequence ID" value="MTH60002.1"/>
    <property type="molecule type" value="Genomic_DNA"/>
</dbReference>
<dbReference type="RefSeq" id="WP_155039937.1">
    <property type="nucleotide sequence ID" value="NZ_WMIG01000005.1"/>
</dbReference>
<dbReference type="Proteomes" id="UP000449846">
    <property type="component" value="Unassembled WGS sequence"/>
</dbReference>
<comment type="caution">
    <text evidence="1">The sequence shown here is derived from an EMBL/GenBank/DDBJ whole genome shotgun (WGS) entry which is preliminary data.</text>
</comment>
<accession>A0A844HQX9</accession>
<gene>
    <name evidence="1" type="ORF">GL300_12360</name>
</gene>
<reference evidence="1 2" key="1">
    <citation type="submission" date="2019-11" db="EMBL/GenBank/DDBJ databases">
        <authorList>
            <person name="Dong K."/>
        </authorList>
    </citation>
    <scope>NUCLEOTIDE SEQUENCE [LARGE SCALE GENOMIC DNA]</scope>
    <source>
        <strain evidence="1 2">NBRC 112902</strain>
    </source>
</reference>
<proteinExistence type="predicted"/>
<keyword evidence="2" id="KW-1185">Reference proteome</keyword>
<sequence length="80" mass="9089">MLYATPEFDPDQRVKDDVLGKEFDALLHIGGLTDIARHDGQPRLVQYGAQEARLHPESPCGPFVQLAVRMHFAQLREYGR</sequence>
<name>A0A844HQX9_9RHOB</name>